<dbReference type="PANTHER" id="PTHR24171">
    <property type="entry name" value="ANKYRIN REPEAT DOMAIN-CONTAINING PROTEIN 39-RELATED"/>
    <property type="match status" value="1"/>
</dbReference>
<feature type="region of interest" description="Disordered" evidence="4">
    <location>
        <begin position="204"/>
        <end position="231"/>
    </location>
</feature>
<name>A0A1Y2J285_TRAC3</name>
<evidence type="ECO:0000256" key="1">
    <source>
        <dbReference type="ARBA" id="ARBA00022737"/>
    </source>
</evidence>
<dbReference type="AlphaFoldDB" id="A0A1Y2J285"/>
<dbReference type="Pfam" id="PF12796">
    <property type="entry name" value="Ank_2"/>
    <property type="match status" value="1"/>
</dbReference>
<dbReference type="PROSITE" id="PS50297">
    <property type="entry name" value="ANK_REP_REGION"/>
    <property type="match status" value="1"/>
</dbReference>
<organism evidence="5 6">
    <name type="scientific">Trametes coccinea (strain BRFM310)</name>
    <name type="common">Pycnoporus coccineus</name>
    <dbReference type="NCBI Taxonomy" id="1353009"/>
    <lineage>
        <taxon>Eukaryota</taxon>
        <taxon>Fungi</taxon>
        <taxon>Dikarya</taxon>
        <taxon>Basidiomycota</taxon>
        <taxon>Agaricomycotina</taxon>
        <taxon>Agaricomycetes</taxon>
        <taxon>Polyporales</taxon>
        <taxon>Polyporaceae</taxon>
        <taxon>Trametes</taxon>
    </lineage>
</organism>
<feature type="repeat" description="ANK" evidence="3">
    <location>
        <begin position="42"/>
        <end position="74"/>
    </location>
</feature>
<reference evidence="5 6" key="1">
    <citation type="journal article" date="2015" name="Biotechnol. Biofuels">
        <title>Enhanced degradation of softwood versus hardwood by the white-rot fungus Pycnoporus coccineus.</title>
        <authorList>
            <person name="Couturier M."/>
            <person name="Navarro D."/>
            <person name="Chevret D."/>
            <person name="Henrissat B."/>
            <person name="Piumi F."/>
            <person name="Ruiz-Duenas F.J."/>
            <person name="Martinez A.T."/>
            <person name="Grigoriev I.V."/>
            <person name="Riley R."/>
            <person name="Lipzen A."/>
            <person name="Berrin J.G."/>
            <person name="Master E.R."/>
            <person name="Rosso M.N."/>
        </authorList>
    </citation>
    <scope>NUCLEOTIDE SEQUENCE [LARGE SCALE GENOMIC DNA]</scope>
    <source>
        <strain evidence="5 6">BRFM310</strain>
    </source>
</reference>
<evidence type="ECO:0000256" key="3">
    <source>
        <dbReference type="PROSITE-ProRule" id="PRU00023"/>
    </source>
</evidence>
<dbReference type="InterPro" id="IPR036770">
    <property type="entry name" value="Ankyrin_rpt-contain_sf"/>
</dbReference>
<evidence type="ECO:0000256" key="2">
    <source>
        <dbReference type="ARBA" id="ARBA00023043"/>
    </source>
</evidence>
<dbReference type="SUPFAM" id="SSF48403">
    <property type="entry name" value="Ankyrin repeat"/>
    <property type="match status" value="1"/>
</dbReference>
<sequence>MPVPTTVQHEKNIWVAAGDGDLERVRELIEVHSMSPNVPDPNTYTPMHAAASYGHINILEYLVSRGGDVNVTDNDGDTPLYVVENVETARWLVEHGATVNRQNDEGMSPAQYLEEDHPEVAAFLESLSGGGSGGNSGSTLASPIEMHEQPSQHAQNVASEHLTSSLIQDVQGIMERAEAEGREASDEELREVVGRAVLQGMVTGYGMSQDGAQGREERDGDAAKRSRTDGN</sequence>
<feature type="compositionally biased region" description="Basic and acidic residues" evidence="4">
    <location>
        <begin position="213"/>
        <end position="231"/>
    </location>
</feature>
<dbReference type="InterPro" id="IPR002110">
    <property type="entry name" value="Ankyrin_rpt"/>
</dbReference>
<keyword evidence="1" id="KW-0677">Repeat</keyword>
<dbReference type="SMART" id="SM00248">
    <property type="entry name" value="ANK"/>
    <property type="match status" value="2"/>
</dbReference>
<evidence type="ECO:0000313" key="5">
    <source>
        <dbReference type="EMBL" id="OSD06312.1"/>
    </source>
</evidence>
<evidence type="ECO:0000313" key="6">
    <source>
        <dbReference type="Proteomes" id="UP000193067"/>
    </source>
</evidence>
<keyword evidence="2 3" id="KW-0040">ANK repeat</keyword>
<accession>A0A1Y2J285</accession>
<dbReference type="PROSITE" id="PS50088">
    <property type="entry name" value="ANK_REPEAT"/>
    <property type="match status" value="1"/>
</dbReference>
<keyword evidence="6" id="KW-1185">Reference proteome</keyword>
<dbReference type="OrthoDB" id="19174at2759"/>
<proteinExistence type="predicted"/>
<dbReference type="Gene3D" id="1.25.40.20">
    <property type="entry name" value="Ankyrin repeat-containing domain"/>
    <property type="match status" value="1"/>
</dbReference>
<dbReference type="STRING" id="1353009.A0A1Y2J285"/>
<dbReference type="EMBL" id="KZ084090">
    <property type="protein sequence ID" value="OSD06312.1"/>
    <property type="molecule type" value="Genomic_DNA"/>
</dbReference>
<gene>
    <name evidence="5" type="ORF">PYCCODRAFT_1474494</name>
</gene>
<dbReference type="Proteomes" id="UP000193067">
    <property type="component" value="Unassembled WGS sequence"/>
</dbReference>
<evidence type="ECO:0000256" key="4">
    <source>
        <dbReference type="SAM" id="MobiDB-lite"/>
    </source>
</evidence>
<protein>
    <submittedName>
        <fullName evidence="5">Ankyrin</fullName>
    </submittedName>
</protein>